<dbReference type="SUPFAM" id="SSF55874">
    <property type="entry name" value="ATPase domain of HSP90 chaperone/DNA topoisomerase II/histidine kinase"/>
    <property type="match status" value="1"/>
</dbReference>
<dbReference type="Gene3D" id="3.30.565.10">
    <property type="entry name" value="Histidine kinase-like ATPase, C-terminal domain"/>
    <property type="match status" value="1"/>
</dbReference>
<organism evidence="3">
    <name type="scientific">uncultured Rubrobacteraceae bacterium</name>
    <dbReference type="NCBI Taxonomy" id="349277"/>
    <lineage>
        <taxon>Bacteria</taxon>
        <taxon>Bacillati</taxon>
        <taxon>Actinomycetota</taxon>
        <taxon>Rubrobacteria</taxon>
        <taxon>Rubrobacterales</taxon>
        <taxon>Rubrobacteraceae</taxon>
        <taxon>environmental samples</taxon>
    </lineage>
</organism>
<feature type="domain" description="Histidine kinase/HSP90-like ATPase" evidence="2">
    <location>
        <begin position="18"/>
        <end position="142"/>
    </location>
</feature>
<dbReference type="PANTHER" id="PTHR35526">
    <property type="entry name" value="ANTI-SIGMA-F FACTOR RSBW-RELATED"/>
    <property type="match status" value="1"/>
</dbReference>
<proteinExistence type="predicted"/>
<dbReference type="CDD" id="cd16936">
    <property type="entry name" value="HATPase_RsbW-like"/>
    <property type="match status" value="1"/>
</dbReference>
<dbReference type="EMBL" id="CADCUV010000033">
    <property type="protein sequence ID" value="CAA9392421.1"/>
    <property type="molecule type" value="Genomic_DNA"/>
</dbReference>
<keyword evidence="1" id="KW-0418">Kinase</keyword>
<gene>
    <name evidence="3" type="ORF">AVDCRST_MAG22-626</name>
</gene>
<keyword evidence="1" id="KW-0723">Serine/threonine-protein kinase</keyword>
<evidence type="ECO:0000313" key="3">
    <source>
        <dbReference type="EMBL" id="CAA9392421.1"/>
    </source>
</evidence>
<dbReference type="AlphaFoldDB" id="A0A6J4NN77"/>
<dbReference type="Pfam" id="PF13581">
    <property type="entry name" value="HATPase_c_2"/>
    <property type="match status" value="1"/>
</dbReference>
<keyword evidence="1" id="KW-0808">Transferase</keyword>
<reference evidence="3" key="1">
    <citation type="submission" date="2020-02" db="EMBL/GenBank/DDBJ databases">
        <authorList>
            <person name="Meier V. D."/>
        </authorList>
    </citation>
    <scope>NUCLEOTIDE SEQUENCE</scope>
    <source>
        <strain evidence="3">AVDCRST_MAG22</strain>
    </source>
</reference>
<accession>A0A6J4NN77</accession>
<evidence type="ECO:0000256" key="1">
    <source>
        <dbReference type="ARBA" id="ARBA00022527"/>
    </source>
</evidence>
<dbReference type="GO" id="GO:0004674">
    <property type="term" value="F:protein serine/threonine kinase activity"/>
    <property type="evidence" value="ECO:0007669"/>
    <property type="project" value="UniProtKB-KW"/>
</dbReference>
<evidence type="ECO:0000259" key="2">
    <source>
        <dbReference type="Pfam" id="PF13581"/>
    </source>
</evidence>
<dbReference type="InterPro" id="IPR036890">
    <property type="entry name" value="HATPase_C_sf"/>
</dbReference>
<dbReference type="InterPro" id="IPR050267">
    <property type="entry name" value="Anti-sigma-factor_SerPK"/>
</dbReference>
<dbReference type="PANTHER" id="PTHR35526:SF3">
    <property type="entry name" value="ANTI-SIGMA-F FACTOR RSBW"/>
    <property type="match status" value="1"/>
</dbReference>
<dbReference type="InterPro" id="IPR003594">
    <property type="entry name" value="HATPase_dom"/>
</dbReference>
<sequence length="157" mass="17066">MTPPTDGSRRTLAELSVPSEPGNERWAMEEVAGTVEGLGLPDRTLERLKTAVAEATMNAMEHGNRYREEAPVLIEVSATDADLRVKITDEGAGPPAFDPQTPDLAAKLEGEQTPRGWGLFLIKSMVDEMNVTGDERHHTVELILHLNGRAKGGATWP</sequence>
<name>A0A6J4NN77_9ACTN</name>
<protein>
    <submittedName>
        <fullName evidence="3">Serine phosphatase RsbU, regulator of sigma subunit</fullName>
    </submittedName>
</protein>